<evidence type="ECO:0000313" key="3">
    <source>
        <dbReference type="Proteomes" id="UP000228762"/>
    </source>
</evidence>
<proteinExistence type="predicted"/>
<sequence>MQLIHKNISSFCINISSSYFMLAAINTGIASTTSSITLGSTVLNIICAILYFRVAIFFDTYE</sequence>
<evidence type="ECO:0000256" key="1">
    <source>
        <dbReference type="SAM" id="Phobius"/>
    </source>
</evidence>
<dbReference type="Proteomes" id="UP000228762">
    <property type="component" value="Unassembled WGS sequence"/>
</dbReference>
<feature type="transmembrane region" description="Helical" evidence="1">
    <location>
        <begin position="12"/>
        <end position="30"/>
    </location>
</feature>
<dbReference type="AlphaFoldDB" id="A0A2M7EKZ4"/>
<feature type="transmembrane region" description="Helical" evidence="1">
    <location>
        <begin position="36"/>
        <end position="58"/>
    </location>
</feature>
<name>A0A2M7EKZ4_9BACT</name>
<evidence type="ECO:0000313" key="2">
    <source>
        <dbReference type="EMBL" id="PIV71242.1"/>
    </source>
</evidence>
<accession>A0A2M7EKZ4</accession>
<reference evidence="3" key="1">
    <citation type="submission" date="2017-09" db="EMBL/GenBank/DDBJ databases">
        <title>Depth-based differentiation of microbial function through sediment-hosted aquifers and enrichment of novel symbionts in the deep terrestrial subsurface.</title>
        <authorList>
            <person name="Probst A.J."/>
            <person name="Ladd B."/>
            <person name="Jarett J.K."/>
            <person name="Geller-Mcgrath D.E."/>
            <person name="Sieber C.M.K."/>
            <person name="Emerson J.B."/>
            <person name="Anantharaman K."/>
            <person name="Thomas B.C."/>
            <person name="Malmstrom R."/>
            <person name="Stieglmeier M."/>
            <person name="Klingl A."/>
            <person name="Woyke T."/>
            <person name="Ryan C.M."/>
            <person name="Banfield J.F."/>
        </authorList>
    </citation>
    <scope>NUCLEOTIDE SEQUENCE [LARGE SCALE GENOMIC DNA]</scope>
</reference>
<gene>
    <name evidence="2" type="ORF">COW57_00605</name>
</gene>
<comment type="caution">
    <text evidence="2">The sequence shown here is derived from an EMBL/GenBank/DDBJ whole genome shotgun (WGS) entry which is preliminary data.</text>
</comment>
<protein>
    <submittedName>
        <fullName evidence="2">Uncharacterized protein</fullName>
    </submittedName>
</protein>
<keyword evidence="1" id="KW-1133">Transmembrane helix</keyword>
<keyword evidence="1" id="KW-0472">Membrane</keyword>
<dbReference type="EMBL" id="PFEV01000025">
    <property type="protein sequence ID" value="PIV71242.1"/>
    <property type="molecule type" value="Genomic_DNA"/>
</dbReference>
<keyword evidence="1" id="KW-0812">Transmembrane</keyword>
<organism evidence="2 3">
    <name type="scientific">Candidatus Roizmanbacteria bacterium CG17_big_fil_post_rev_8_21_14_2_50_39_7</name>
    <dbReference type="NCBI Taxonomy" id="1974858"/>
    <lineage>
        <taxon>Bacteria</taxon>
        <taxon>Candidatus Roizmaniibacteriota</taxon>
    </lineage>
</organism>